<dbReference type="PROSITE" id="PS00445">
    <property type="entry name" value="FGGY_KINASES_2"/>
    <property type="match status" value="1"/>
</dbReference>
<dbReference type="GO" id="GO:0016773">
    <property type="term" value="F:phosphotransferase activity, alcohol group as acceptor"/>
    <property type="evidence" value="ECO:0007669"/>
    <property type="project" value="InterPro"/>
</dbReference>
<accession>A0A0H3H869</accession>
<keyword evidence="3 4" id="KW-0418">Kinase</keyword>
<evidence type="ECO:0000313" key="7">
    <source>
        <dbReference type="EMBL" id="AEX04538.1"/>
    </source>
</evidence>
<dbReference type="GO" id="GO:0016301">
    <property type="term" value="F:kinase activity"/>
    <property type="evidence" value="ECO:0007669"/>
    <property type="project" value="UniProtKB-KW"/>
</dbReference>
<dbReference type="PANTHER" id="PTHR43095">
    <property type="entry name" value="SUGAR KINASE"/>
    <property type="match status" value="1"/>
</dbReference>
<dbReference type="CDD" id="cd07802">
    <property type="entry name" value="ASKHA_NBD_FGGY_EcLyxK-like"/>
    <property type="match status" value="1"/>
</dbReference>
<evidence type="ECO:0000256" key="2">
    <source>
        <dbReference type="ARBA" id="ARBA00022679"/>
    </source>
</evidence>
<dbReference type="KEGG" id="kox:KOX_14070"/>
<sequence>MDFYLGIDIGTSRVKAVLFDECFQACASAAQNTGPRLSANGHAEQDMAQLWQSVVAILRDIARYPALQSGRLRAIGLAGQGEGVWLSDAEGEPVGPGILWSDTRSRDLMSELLSRPGFDRRFFDDTGTHLQPCNTSMQLYWLKHHQPERLAAARYLFFAKDWIRFRLTGVAALDLTDASTSLLNQQSGKLSTVVLNEMGLADLQSLFPPLLAPDAQAGTLREEVAALTGLPAATPVAAGALDVCSAALGCGAVNDGDIYTILGTTCCTGIVCHGRQTVNEGTRYVTHTEAGSFINLFPMQAGTPNIDWLQQQIALEPDLQQLEQHIASVEPGSGGVFWQPYLNGERAPFFSPEARAGYFGISQHTTRAELLRAVFEGLAYAIVDSLQGYPQGGELYLTGGGAASATWLQIIADCTGRTVVSSPFNELSARGAAILAARSVDALSRYPALEQTRYRPHPQAHSRYAALYPVYRLLREQMLPVWQARREALQRISQEQRI</sequence>
<dbReference type="PIRSF" id="PIRSF000538">
    <property type="entry name" value="GlpK"/>
    <property type="match status" value="1"/>
</dbReference>
<dbReference type="InterPro" id="IPR000577">
    <property type="entry name" value="Carb_kinase_FGGY"/>
</dbReference>
<dbReference type="InterPro" id="IPR018485">
    <property type="entry name" value="FGGY_C"/>
</dbReference>
<gene>
    <name evidence="7" type="ordered locus">KOX_14070</name>
</gene>
<dbReference type="Pfam" id="PF02782">
    <property type="entry name" value="FGGY_C"/>
    <property type="match status" value="1"/>
</dbReference>
<proteinExistence type="inferred from homology"/>
<evidence type="ECO:0000256" key="3">
    <source>
        <dbReference type="ARBA" id="ARBA00022777"/>
    </source>
</evidence>
<dbReference type="SUPFAM" id="SSF53067">
    <property type="entry name" value="Actin-like ATPase domain"/>
    <property type="match status" value="2"/>
</dbReference>
<keyword evidence="2 4" id="KW-0808">Transferase</keyword>
<evidence type="ECO:0000256" key="1">
    <source>
        <dbReference type="ARBA" id="ARBA00009156"/>
    </source>
</evidence>
<comment type="similarity">
    <text evidence="1 4">Belongs to the FGGY kinase family.</text>
</comment>
<dbReference type="AlphaFoldDB" id="A0A0H3H869"/>
<name>A0A0H3H869_KLEM8</name>
<feature type="domain" description="Carbohydrate kinase FGGY C-terminal" evidence="6">
    <location>
        <begin position="259"/>
        <end position="439"/>
    </location>
</feature>
<evidence type="ECO:0000256" key="4">
    <source>
        <dbReference type="RuleBase" id="RU003733"/>
    </source>
</evidence>
<dbReference type="RefSeq" id="WP_014228379.1">
    <property type="nucleotide sequence ID" value="NC_016612.1"/>
</dbReference>
<dbReference type="Gene3D" id="3.30.420.40">
    <property type="match status" value="2"/>
</dbReference>
<dbReference type="Proteomes" id="UP000007843">
    <property type="component" value="Chromosome"/>
</dbReference>
<dbReference type="PATRIC" id="fig|1006551.4.peg.2833"/>
<dbReference type="InterPro" id="IPR018484">
    <property type="entry name" value="FGGY_N"/>
</dbReference>
<dbReference type="PANTHER" id="PTHR43095:SF3">
    <property type="entry name" value="L-XYLULOSE_3-KETO-L-GULONATE KINASE"/>
    <property type="match status" value="1"/>
</dbReference>
<dbReference type="HOGENOM" id="CLU_009281_3_1_6"/>
<protein>
    <submittedName>
        <fullName evidence="7">Carbohydrate kinase, FGGY family protein</fullName>
    </submittedName>
</protein>
<reference evidence="7 8" key="1">
    <citation type="journal article" date="2012" name="J. Bacteriol.">
        <title>Complete genome sequence of Klebsiella oxytoca KCTC 1686, used in production of 2,3-butanediol.</title>
        <authorList>
            <person name="Shin S.H."/>
            <person name="Kim S."/>
            <person name="Kim J.Y."/>
            <person name="Lee S."/>
            <person name="Um Y."/>
            <person name="Oh M.K."/>
            <person name="Kim Y.R."/>
            <person name="Lee J."/>
            <person name="Yang K.S."/>
        </authorList>
    </citation>
    <scope>NUCLEOTIDE SEQUENCE [LARGE SCALE GENOMIC DNA]</scope>
    <source>
        <strain evidence="8">ATCC 8724 / DSM 4798 / JCM 20051 / NBRC 3318 / NRRL B-199 / KCTC 1686</strain>
    </source>
</reference>
<dbReference type="InterPro" id="IPR050406">
    <property type="entry name" value="FGGY_Carb_Kinase"/>
</dbReference>
<dbReference type="InterPro" id="IPR018483">
    <property type="entry name" value="Carb_kinase_FGGY_CS"/>
</dbReference>
<organism evidence="7 8">
    <name type="scientific">Klebsiella michiganensis (strain ATCC 8724 / DSM 4798 / JCM 20051 / NBRC 3318 / NRRL B-199 / KCTC 1686 / BUCSAV 143 / CCM 1901)</name>
    <dbReference type="NCBI Taxonomy" id="1006551"/>
    <lineage>
        <taxon>Bacteria</taxon>
        <taxon>Pseudomonadati</taxon>
        <taxon>Pseudomonadota</taxon>
        <taxon>Gammaproteobacteria</taxon>
        <taxon>Enterobacterales</taxon>
        <taxon>Enterobacteriaceae</taxon>
        <taxon>Klebsiella/Raoultella group</taxon>
        <taxon>Klebsiella</taxon>
    </lineage>
</organism>
<evidence type="ECO:0000313" key="8">
    <source>
        <dbReference type="Proteomes" id="UP000007843"/>
    </source>
</evidence>
<dbReference type="Pfam" id="PF00370">
    <property type="entry name" value="FGGY_N"/>
    <property type="match status" value="1"/>
</dbReference>
<dbReference type="EMBL" id="CP003218">
    <property type="protein sequence ID" value="AEX04538.1"/>
    <property type="molecule type" value="Genomic_DNA"/>
</dbReference>
<dbReference type="GO" id="GO:0005975">
    <property type="term" value="P:carbohydrate metabolic process"/>
    <property type="evidence" value="ECO:0007669"/>
    <property type="project" value="InterPro"/>
</dbReference>
<dbReference type="InterPro" id="IPR043129">
    <property type="entry name" value="ATPase_NBD"/>
</dbReference>
<feature type="domain" description="Carbohydrate kinase FGGY N-terminal" evidence="5">
    <location>
        <begin position="4"/>
        <end position="249"/>
    </location>
</feature>
<evidence type="ECO:0000259" key="6">
    <source>
        <dbReference type="Pfam" id="PF02782"/>
    </source>
</evidence>
<evidence type="ECO:0000259" key="5">
    <source>
        <dbReference type="Pfam" id="PF00370"/>
    </source>
</evidence>